<dbReference type="PRINTS" id="PR00598">
    <property type="entry name" value="HTHMARR"/>
</dbReference>
<dbReference type="GO" id="GO:0003700">
    <property type="term" value="F:DNA-binding transcription factor activity"/>
    <property type="evidence" value="ECO:0007669"/>
    <property type="project" value="InterPro"/>
</dbReference>
<gene>
    <name evidence="5" type="ORF">FAZ69_15495</name>
</gene>
<dbReference type="PROSITE" id="PS50995">
    <property type="entry name" value="HTH_MARR_2"/>
    <property type="match status" value="1"/>
</dbReference>
<proteinExistence type="predicted"/>
<dbReference type="InterPro" id="IPR036388">
    <property type="entry name" value="WH-like_DNA-bd_sf"/>
</dbReference>
<keyword evidence="1" id="KW-0805">Transcription regulation</keyword>
<keyword evidence="3" id="KW-0804">Transcription</keyword>
<dbReference type="RefSeq" id="WP_136895958.1">
    <property type="nucleotide sequence ID" value="NZ_SWJE01000008.1"/>
</dbReference>
<evidence type="ECO:0000256" key="3">
    <source>
        <dbReference type="ARBA" id="ARBA00023163"/>
    </source>
</evidence>
<sequence length="145" mass="15824">MSYLVNDDFERTKNLVFALSKARNLVAAELEAGLNDVGINVQQLGVLVALARGNASTPAELSKLLGVNPGRMTRVLDEMERSALVQRSRNGNDRRVVDVALTPEGRRTAALSGQIVSTVRIRRLSRFTTSEFDVLSALLCKLLDA</sequence>
<evidence type="ECO:0000313" key="6">
    <source>
        <dbReference type="Proteomes" id="UP000305539"/>
    </source>
</evidence>
<dbReference type="Gene3D" id="1.10.10.10">
    <property type="entry name" value="Winged helix-like DNA-binding domain superfamily/Winged helix DNA-binding domain"/>
    <property type="match status" value="1"/>
</dbReference>
<dbReference type="SMART" id="SM00347">
    <property type="entry name" value="HTH_MARR"/>
    <property type="match status" value="1"/>
</dbReference>
<dbReference type="GO" id="GO:0003677">
    <property type="term" value="F:DNA binding"/>
    <property type="evidence" value="ECO:0007669"/>
    <property type="project" value="UniProtKB-KW"/>
</dbReference>
<dbReference type="AlphaFoldDB" id="A0A4U1I3C8"/>
<dbReference type="OrthoDB" id="6195716at2"/>
<evidence type="ECO:0000259" key="4">
    <source>
        <dbReference type="PROSITE" id="PS50995"/>
    </source>
</evidence>
<comment type="caution">
    <text evidence="5">The sequence shown here is derived from an EMBL/GenBank/DDBJ whole genome shotgun (WGS) entry which is preliminary data.</text>
</comment>
<dbReference type="Proteomes" id="UP000305539">
    <property type="component" value="Unassembled WGS sequence"/>
</dbReference>
<evidence type="ECO:0000256" key="2">
    <source>
        <dbReference type="ARBA" id="ARBA00023125"/>
    </source>
</evidence>
<evidence type="ECO:0000256" key="1">
    <source>
        <dbReference type="ARBA" id="ARBA00023015"/>
    </source>
</evidence>
<keyword evidence="2" id="KW-0238">DNA-binding</keyword>
<dbReference type="PANTHER" id="PTHR42756">
    <property type="entry name" value="TRANSCRIPTIONAL REGULATOR, MARR"/>
    <property type="match status" value="1"/>
</dbReference>
<keyword evidence="6" id="KW-1185">Reference proteome</keyword>
<organism evidence="5 6">
    <name type="scientific">Trinickia terrae</name>
    <dbReference type="NCBI Taxonomy" id="2571161"/>
    <lineage>
        <taxon>Bacteria</taxon>
        <taxon>Pseudomonadati</taxon>
        <taxon>Pseudomonadota</taxon>
        <taxon>Betaproteobacteria</taxon>
        <taxon>Burkholderiales</taxon>
        <taxon>Burkholderiaceae</taxon>
        <taxon>Trinickia</taxon>
    </lineage>
</organism>
<feature type="domain" description="HTH marR-type" evidence="4">
    <location>
        <begin position="12"/>
        <end position="144"/>
    </location>
</feature>
<name>A0A4U1I3C8_9BURK</name>
<dbReference type="SUPFAM" id="SSF46785">
    <property type="entry name" value="Winged helix' DNA-binding domain"/>
    <property type="match status" value="1"/>
</dbReference>
<dbReference type="PANTHER" id="PTHR42756:SF1">
    <property type="entry name" value="TRANSCRIPTIONAL REPRESSOR OF EMRAB OPERON"/>
    <property type="match status" value="1"/>
</dbReference>
<protein>
    <submittedName>
        <fullName evidence="5">MarR family transcriptional regulator</fullName>
    </submittedName>
</protein>
<dbReference type="InterPro" id="IPR000835">
    <property type="entry name" value="HTH_MarR-typ"/>
</dbReference>
<dbReference type="Pfam" id="PF12802">
    <property type="entry name" value="MarR_2"/>
    <property type="match status" value="1"/>
</dbReference>
<dbReference type="EMBL" id="SWJE01000008">
    <property type="protein sequence ID" value="TKC87695.1"/>
    <property type="molecule type" value="Genomic_DNA"/>
</dbReference>
<reference evidence="5 6" key="1">
    <citation type="submission" date="2019-04" db="EMBL/GenBank/DDBJ databases">
        <title>Trinickia sp. 7GSK02, isolated from subtropical forest soil.</title>
        <authorList>
            <person name="Gao Z.-H."/>
            <person name="Qiu L.-H."/>
        </authorList>
    </citation>
    <scope>NUCLEOTIDE SEQUENCE [LARGE SCALE GENOMIC DNA]</scope>
    <source>
        <strain evidence="5 6">7GSK02</strain>
    </source>
</reference>
<evidence type="ECO:0000313" key="5">
    <source>
        <dbReference type="EMBL" id="TKC87695.1"/>
    </source>
</evidence>
<dbReference type="InterPro" id="IPR036390">
    <property type="entry name" value="WH_DNA-bd_sf"/>
</dbReference>
<accession>A0A4U1I3C8</accession>